<evidence type="ECO:0000256" key="8">
    <source>
        <dbReference type="ARBA" id="ARBA00022842"/>
    </source>
</evidence>
<evidence type="ECO:0000256" key="1">
    <source>
        <dbReference type="ARBA" id="ARBA00004123"/>
    </source>
</evidence>
<feature type="compositionally biased region" description="Acidic residues" evidence="12">
    <location>
        <begin position="330"/>
        <end position="341"/>
    </location>
</feature>
<accession>A0A834XMA6</accession>
<evidence type="ECO:0000256" key="7">
    <source>
        <dbReference type="ARBA" id="ARBA00022840"/>
    </source>
</evidence>
<dbReference type="PANTHER" id="PTHR10763:SF23">
    <property type="entry name" value="ORIGIN RECOGNITION COMPLEX SUBUNIT 1"/>
    <property type="match status" value="1"/>
</dbReference>
<dbReference type="Pfam" id="PF00004">
    <property type="entry name" value="AAA"/>
    <property type="match status" value="1"/>
</dbReference>
<feature type="region of interest" description="Disordered" evidence="12">
    <location>
        <begin position="442"/>
        <end position="485"/>
    </location>
</feature>
<keyword evidence="5" id="KW-0479">Metal-binding</keyword>
<protein>
    <recommendedName>
        <fullName evidence="3 11">Origin recognition complex subunit 1</fullName>
    </recommendedName>
</protein>
<dbReference type="GO" id="GO:0033314">
    <property type="term" value="P:mitotic DNA replication checkpoint signaling"/>
    <property type="evidence" value="ECO:0007669"/>
    <property type="project" value="TreeGrafter"/>
</dbReference>
<dbReference type="EMBL" id="JACMRX010000005">
    <property type="protein sequence ID" value="KAF7988626.1"/>
    <property type="molecule type" value="Genomic_DNA"/>
</dbReference>
<evidence type="ECO:0000256" key="3">
    <source>
        <dbReference type="ARBA" id="ARBA00019081"/>
    </source>
</evidence>
<dbReference type="PANTHER" id="PTHR10763">
    <property type="entry name" value="CELL DIVISION CONTROL PROTEIN 6-RELATED"/>
    <property type="match status" value="1"/>
</dbReference>
<dbReference type="InterPro" id="IPR050311">
    <property type="entry name" value="ORC1/CDC6"/>
</dbReference>
<evidence type="ECO:0000313" key="15">
    <source>
        <dbReference type="EMBL" id="KAF7988626.1"/>
    </source>
</evidence>
<evidence type="ECO:0000256" key="11">
    <source>
        <dbReference type="RuleBase" id="RU365058"/>
    </source>
</evidence>
<organism evidence="15 16">
    <name type="scientific">Aphidius gifuensis</name>
    <name type="common">Parasitoid wasp</name>
    <dbReference type="NCBI Taxonomy" id="684658"/>
    <lineage>
        <taxon>Eukaryota</taxon>
        <taxon>Metazoa</taxon>
        <taxon>Ecdysozoa</taxon>
        <taxon>Arthropoda</taxon>
        <taxon>Hexapoda</taxon>
        <taxon>Insecta</taxon>
        <taxon>Pterygota</taxon>
        <taxon>Neoptera</taxon>
        <taxon>Endopterygota</taxon>
        <taxon>Hymenoptera</taxon>
        <taxon>Apocrita</taxon>
        <taxon>Ichneumonoidea</taxon>
        <taxon>Braconidae</taxon>
        <taxon>Aphidiinae</taxon>
        <taxon>Aphidius</taxon>
    </lineage>
</organism>
<dbReference type="InterPro" id="IPR027417">
    <property type="entry name" value="P-loop_NTPase"/>
</dbReference>
<keyword evidence="8" id="KW-0460">Magnesium</keyword>
<dbReference type="FunFam" id="3.40.50.300:FF:000199">
    <property type="entry name" value="Origin recognition complex subunit 1"/>
    <property type="match status" value="1"/>
</dbReference>
<dbReference type="Pfam" id="PF09079">
    <property type="entry name" value="WHD_Cdc6"/>
    <property type="match status" value="1"/>
</dbReference>
<comment type="caution">
    <text evidence="15">The sequence shown here is derived from an EMBL/GenBank/DDBJ whole genome shotgun (WGS) entry which is preliminary data.</text>
</comment>
<evidence type="ECO:0000256" key="5">
    <source>
        <dbReference type="ARBA" id="ARBA00022723"/>
    </source>
</evidence>
<dbReference type="CDD" id="cd08768">
    <property type="entry name" value="Cdc6_C"/>
    <property type="match status" value="1"/>
</dbReference>
<dbReference type="GO" id="GO:0005664">
    <property type="term" value="C:nuclear origin of replication recognition complex"/>
    <property type="evidence" value="ECO:0007669"/>
    <property type="project" value="TreeGrafter"/>
</dbReference>
<dbReference type="InterPro" id="IPR003593">
    <property type="entry name" value="AAA+_ATPase"/>
</dbReference>
<evidence type="ECO:0000256" key="10">
    <source>
        <dbReference type="ARBA" id="ARBA00023242"/>
    </source>
</evidence>
<keyword evidence="7 11" id="KW-0067">ATP-binding</keyword>
<dbReference type="GO" id="GO:0016887">
    <property type="term" value="F:ATP hydrolysis activity"/>
    <property type="evidence" value="ECO:0007669"/>
    <property type="project" value="InterPro"/>
</dbReference>
<dbReference type="Proteomes" id="UP000639338">
    <property type="component" value="Unassembled WGS sequence"/>
</dbReference>
<keyword evidence="6 11" id="KW-0547">Nucleotide-binding</keyword>
<dbReference type="GO" id="GO:0046872">
    <property type="term" value="F:metal ion binding"/>
    <property type="evidence" value="ECO:0007669"/>
    <property type="project" value="UniProtKB-KW"/>
</dbReference>
<reference evidence="15 16" key="1">
    <citation type="submission" date="2020-08" db="EMBL/GenBank/DDBJ databases">
        <title>Aphidius gifuensis genome sequencing and assembly.</title>
        <authorList>
            <person name="Du Z."/>
        </authorList>
    </citation>
    <scope>NUCLEOTIDE SEQUENCE [LARGE SCALE GENOMIC DNA]</scope>
    <source>
        <strain evidence="15">YNYX2018</strain>
        <tissue evidence="15">Adults</tissue>
    </source>
</reference>
<feature type="region of interest" description="Disordered" evidence="12">
    <location>
        <begin position="167"/>
        <end position="188"/>
    </location>
</feature>
<name>A0A834XMA6_APHGI</name>
<proteinExistence type="inferred from homology"/>
<evidence type="ECO:0000256" key="6">
    <source>
        <dbReference type="ARBA" id="ARBA00022741"/>
    </source>
</evidence>
<evidence type="ECO:0000256" key="2">
    <source>
        <dbReference type="ARBA" id="ARBA00008398"/>
    </source>
</evidence>
<feature type="compositionally biased region" description="Polar residues" evidence="12">
    <location>
        <begin position="353"/>
        <end position="373"/>
    </location>
</feature>
<keyword evidence="4 11" id="KW-0235">DNA replication</keyword>
<feature type="domain" description="AAA+ ATPase" evidence="13">
    <location>
        <begin position="544"/>
        <end position="695"/>
    </location>
</feature>
<evidence type="ECO:0000259" key="14">
    <source>
        <dbReference type="SMART" id="SM01074"/>
    </source>
</evidence>
<dbReference type="InterPro" id="IPR003959">
    <property type="entry name" value="ATPase_AAA_core"/>
</dbReference>
<comment type="function">
    <text evidence="11">Component of the origin recognition complex (ORC) that binds origins of replication. DNA-binding is ATP-dependent, however specific DNA sequences that define origins of replication have not been identified so far. ORC is required to assemble the pre-replication complex necessary to initiate DNA replication.</text>
</comment>
<sequence length="856" mass="97546">MSVVLIDDDNCSDNTSSVATTSEKNIELNKSGSVQGLKELEDFFNDENIEVNDNNTSKLSNCDDDYVGVGDNDTSVICETSLVAPTPEKANKTPVKLIKKRKRSDCDDIFSDDDSYQGSPEIPITGPPTIYQSYQGHNQTSIVLKKKMEQKRTTRSQKMSVDQICNLVNDDSSDDDDNKTKTPVKKLAESTLRRTPRVLRTPKLNDKDNENITTPKRSCRKKITELCSTPTTTTTTTATTAKEKGDLKMKIRRSTDQSLYKAELMSQEKKDERRVSLRSKIIDPLLNVKKSSVELSPNNKKSNNNNNSLNVNDGELRRSSRQQKNKKDNDGDEDDEEEEEDYNKIYSPKKTRLQNQVKTPKSIAPSTPSGRPQRSSRKHWNYSEMEIINDTNKENKKADDEKKFDKLIVKQISIDHTMTPKKSSIIIDNKTPRTAKKRVNFDEVSLTPKKSPRKIINNDNNEEPKTPKLETPKRTSKSVTPSLRRNNITPSMKRRLENIDKPKTLLQQARSQLHVSAVPSSLPCRDEEFNEIFGFLKNKLHDKSNGCYYISGVPGTGKTATVNEVIRCLKKLESRNELDAFDYLSINGMKLTEPRQAYAQILKQLTGETMSWEQSYNILEKKFTKLNNKKSMTLLLVDELDLLCNKRQDVVYNLLDWPTKQSSRLIVITIANTMDLPERVLMGKVTSRIGFTRLTFPPYNFKQLQKIVETRLKESDAFRSEAIQLVARKVAETRKADTVLMEDVKNALDEMISSSKVRAIKYCSKMEQIFLQSVCAEITRTGVEEANFRSVYRQFQNLCTFDGFKPPNISQALEICSRLSASRLLLCEHSRADIEQRIILHVSPDDIHYALGKLQL</sequence>
<dbReference type="GO" id="GO:0003688">
    <property type="term" value="F:DNA replication origin binding"/>
    <property type="evidence" value="ECO:0007669"/>
    <property type="project" value="TreeGrafter"/>
</dbReference>
<evidence type="ECO:0000256" key="9">
    <source>
        <dbReference type="ARBA" id="ARBA00023125"/>
    </source>
</evidence>
<evidence type="ECO:0000259" key="13">
    <source>
        <dbReference type="SMART" id="SM00382"/>
    </source>
</evidence>
<keyword evidence="10 11" id="KW-0539">Nucleus</keyword>
<gene>
    <name evidence="15" type="ORF">HCN44_001199</name>
</gene>
<dbReference type="SMART" id="SM01074">
    <property type="entry name" value="Cdc6_C"/>
    <property type="match status" value="1"/>
</dbReference>
<dbReference type="GO" id="GO:0006270">
    <property type="term" value="P:DNA replication initiation"/>
    <property type="evidence" value="ECO:0007669"/>
    <property type="project" value="TreeGrafter"/>
</dbReference>
<dbReference type="InterPro" id="IPR015163">
    <property type="entry name" value="Cdc6_C"/>
</dbReference>
<dbReference type="Gene3D" id="3.40.50.300">
    <property type="entry name" value="P-loop containing nucleotide triphosphate hydrolases"/>
    <property type="match status" value="1"/>
</dbReference>
<keyword evidence="9 11" id="KW-0238">DNA-binding</keyword>
<evidence type="ECO:0000256" key="4">
    <source>
        <dbReference type="ARBA" id="ARBA00022705"/>
    </source>
</evidence>
<comment type="similarity">
    <text evidence="2 11">Belongs to the ORC1 family.</text>
</comment>
<feature type="domain" description="Cdc6 C-terminal" evidence="14">
    <location>
        <begin position="771"/>
        <end position="851"/>
    </location>
</feature>
<feature type="region of interest" description="Disordered" evidence="12">
    <location>
        <begin position="292"/>
        <end position="381"/>
    </location>
</feature>
<dbReference type="AlphaFoldDB" id="A0A834XMA6"/>
<comment type="subcellular location">
    <subcellularLocation>
        <location evidence="1 11">Nucleus</location>
    </subcellularLocation>
</comment>
<evidence type="ECO:0000313" key="16">
    <source>
        <dbReference type="Proteomes" id="UP000639338"/>
    </source>
</evidence>
<feature type="compositionally biased region" description="Basic and acidic residues" evidence="12">
    <location>
        <begin position="462"/>
        <end position="473"/>
    </location>
</feature>
<dbReference type="SUPFAM" id="SSF52540">
    <property type="entry name" value="P-loop containing nucleoside triphosphate hydrolases"/>
    <property type="match status" value="1"/>
</dbReference>
<dbReference type="OrthoDB" id="1926878at2759"/>
<comment type="subunit">
    <text evidence="11">ORC is composed of six subunits.</text>
</comment>
<feature type="compositionally biased region" description="Low complexity" evidence="12">
    <location>
        <begin position="298"/>
        <end position="312"/>
    </location>
</feature>
<dbReference type="SMART" id="SM00382">
    <property type="entry name" value="AAA"/>
    <property type="match status" value="1"/>
</dbReference>
<evidence type="ECO:0000256" key="12">
    <source>
        <dbReference type="SAM" id="MobiDB-lite"/>
    </source>
</evidence>
<keyword evidence="16" id="KW-1185">Reference proteome</keyword>
<dbReference type="GO" id="GO:0005524">
    <property type="term" value="F:ATP binding"/>
    <property type="evidence" value="ECO:0007669"/>
    <property type="project" value="UniProtKB-KW"/>
</dbReference>